<dbReference type="AlphaFoldDB" id="A0A3M3G4F6"/>
<feature type="signal peptide" evidence="2">
    <location>
        <begin position="1"/>
        <end position="19"/>
    </location>
</feature>
<proteinExistence type="predicted"/>
<evidence type="ECO:0008006" key="5">
    <source>
        <dbReference type="Google" id="ProtNLM"/>
    </source>
</evidence>
<dbReference type="Proteomes" id="UP000276829">
    <property type="component" value="Unassembled WGS sequence"/>
</dbReference>
<accession>A0A3M3G4F6</accession>
<comment type="caution">
    <text evidence="3">The sequence shown here is derived from an EMBL/GenBank/DDBJ whole genome shotgun (WGS) entry which is preliminary data.</text>
</comment>
<dbReference type="EMBL" id="RBON01000149">
    <property type="protein sequence ID" value="RMM69121.1"/>
    <property type="molecule type" value="Genomic_DNA"/>
</dbReference>
<feature type="region of interest" description="Disordered" evidence="1">
    <location>
        <begin position="38"/>
        <end position="69"/>
    </location>
</feature>
<feature type="chain" id="PRO_5017935079" description="Lipoprotein" evidence="2">
    <location>
        <begin position="20"/>
        <end position="69"/>
    </location>
</feature>
<dbReference type="PROSITE" id="PS51257">
    <property type="entry name" value="PROKAR_LIPOPROTEIN"/>
    <property type="match status" value="1"/>
</dbReference>
<name>A0A3M3G4F6_PSESG</name>
<evidence type="ECO:0000256" key="2">
    <source>
        <dbReference type="SAM" id="SignalP"/>
    </source>
</evidence>
<evidence type="ECO:0000313" key="3">
    <source>
        <dbReference type="EMBL" id="RMM69121.1"/>
    </source>
</evidence>
<organism evidence="3 4">
    <name type="scientific">Pseudomonas savastanoi pv. glycinea</name>
    <name type="common">Pseudomonas syringae pv. glycinea</name>
    <dbReference type="NCBI Taxonomy" id="318"/>
    <lineage>
        <taxon>Bacteria</taxon>
        <taxon>Pseudomonadati</taxon>
        <taxon>Pseudomonadota</taxon>
        <taxon>Gammaproteobacteria</taxon>
        <taxon>Pseudomonadales</taxon>
        <taxon>Pseudomonadaceae</taxon>
        <taxon>Pseudomonas</taxon>
    </lineage>
</organism>
<protein>
    <recommendedName>
        <fullName evidence="5">Lipoprotein</fullName>
    </recommendedName>
</protein>
<sequence>MIKKTFAFMLLVTSLASLSGCWDENQKIVCDEKCRAERSGGDARSGEANFPSLDTSAPDSFKKAPKQGQ</sequence>
<dbReference type="RefSeq" id="WP_122393581.1">
    <property type="nucleotide sequence ID" value="NZ_RBON01000149.1"/>
</dbReference>
<keyword evidence="2" id="KW-0732">Signal</keyword>
<evidence type="ECO:0000256" key="1">
    <source>
        <dbReference type="SAM" id="MobiDB-lite"/>
    </source>
</evidence>
<gene>
    <name evidence="3" type="ORF">ALQ73_200239</name>
</gene>
<evidence type="ECO:0000313" key="4">
    <source>
        <dbReference type="Proteomes" id="UP000276829"/>
    </source>
</evidence>
<reference evidence="3 4" key="1">
    <citation type="submission" date="2018-08" db="EMBL/GenBank/DDBJ databases">
        <title>Recombination of ecologically and evolutionarily significant loci maintains genetic cohesion in the Pseudomonas syringae species complex.</title>
        <authorList>
            <person name="Dillon M."/>
            <person name="Thakur S."/>
            <person name="Almeida R.N.D."/>
            <person name="Weir B.S."/>
            <person name="Guttman D.S."/>
        </authorList>
    </citation>
    <scope>NUCLEOTIDE SEQUENCE [LARGE SCALE GENOMIC DNA]</scope>
    <source>
        <strain evidence="3 4">ICMP 4324</strain>
    </source>
</reference>